<feature type="region of interest" description="Disordered" evidence="1">
    <location>
        <begin position="84"/>
        <end position="117"/>
    </location>
</feature>
<feature type="compositionally biased region" description="Basic and acidic residues" evidence="1">
    <location>
        <begin position="96"/>
        <end position="117"/>
    </location>
</feature>
<gene>
    <name evidence="2" type="ORF">AMAG_03788</name>
</gene>
<keyword evidence="3" id="KW-1185">Reference proteome</keyword>
<feature type="region of interest" description="Disordered" evidence="1">
    <location>
        <begin position="631"/>
        <end position="674"/>
    </location>
</feature>
<accession>A0A0L0SAQ9</accession>
<dbReference type="EMBL" id="GG745334">
    <property type="protein sequence ID" value="KNE59517.1"/>
    <property type="molecule type" value="Genomic_DNA"/>
</dbReference>
<feature type="compositionally biased region" description="Gly residues" evidence="1">
    <location>
        <begin position="634"/>
        <end position="646"/>
    </location>
</feature>
<dbReference type="AlphaFoldDB" id="A0A0L0SAQ9"/>
<evidence type="ECO:0000256" key="1">
    <source>
        <dbReference type="SAM" id="MobiDB-lite"/>
    </source>
</evidence>
<dbReference type="OrthoDB" id="1920326at2759"/>
<sequence>MTSWMRLGPAAGHPLARRWTRAGPAWRSLATSTAVPPRVSPAPLIRPPRRSELIGLRPAPWPRCSAPAPRPPLASSLRRFLATTIADPPPPPPIPDHSRDHDDAHVVPEYDPNRDPHTAEATERLLHAQDVHVARIKQILAERGIHPVLESPDVYIAQTYDEAELLAQLFDHDEFVGLDTKLMPTHYLGVDHAGVRVTNEDPATLSAAAALRDPSLAVPPDILPGADWSLLAHDGRNVLDVDNNFPAAMPPPRTPHSAHLPPLYPRATADAVMAHLRALGYDSLPADLLESIALDLNDATTPESEAFDRTHLSLADHMHELSSFVAAAGDSVLEGESGWLLDASSRLEAAIPTTSTPPPSVLQVPIPPSLVPLTADLRAEWHASILAGFQRDLALIADPPAQELAACTTGLARAFPHLGEIRLSALDNWLRNTFPVPREMPRFLASRPPRTTSDSAPSRADGDAALTTVQVLRLVDALVRARVLVPTMARGVYVIAHTDAPVVPRAYVFPDMGFLDSSVIPALATLAAHSTAAASLRSVPPWGSKHARNHQVDGPARAPGITPAEMRAVIKQLVVEGRFKRPAMRDAGEKVVKEAVEWTVWALKARGVVELEPMVHVHDARVKIEAERMERGMRGGGKARGGGGWKVGKPGASRSRGEPRGATTGADADPLTPP</sequence>
<protein>
    <submittedName>
        <fullName evidence="2">Uncharacterized protein</fullName>
    </submittedName>
</protein>
<reference evidence="2 3" key="1">
    <citation type="submission" date="2009-11" db="EMBL/GenBank/DDBJ databases">
        <title>Annotation of Allomyces macrogynus ATCC 38327.</title>
        <authorList>
            <consortium name="The Broad Institute Genome Sequencing Platform"/>
            <person name="Russ C."/>
            <person name="Cuomo C."/>
            <person name="Burger G."/>
            <person name="Gray M.W."/>
            <person name="Holland P.W.H."/>
            <person name="King N."/>
            <person name="Lang F.B.F."/>
            <person name="Roger A.J."/>
            <person name="Ruiz-Trillo I."/>
            <person name="Young S.K."/>
            <person name="Zeng Q."/>
            <person name="Gargeya S."/>
            <person name="Fitzgerald M."/>
            <person name="Haas B."/>
            <person name="Abouelleil A."/>
            <person name="Alvarado L."/>
            <person name="Arachchi H.M."/>
            <person name="Berlin A."/>
            <person name="Chapman S.B."/>
            <person name="Gearin G."/>
            <person name="Goldberg J."/>
            <person name="Griggs A."/>
            <person name="Gujja S."/>
            <person name="Hansen M."/>
            <person name="Heiman D."/>
            <person name="Howarth C."/>
            <person name="Larimer J."/>
            <person name="Lui A."/>
            <person name="MacDonald P.J.P."/>
            <person name="McCowen C."/>
            <person name="Montmayeur A."/>
            <person name="Murphy C."/>
            <person name="Neiman D."/>
            <person name="Pearson M."/>
            <person name="Priest M."/>
            <person name="Roberts A."/>
            <person name="Saif S."/>
            <person name="Shea T."/>
            <person name="Sisk P."/>
            <person name="Stolte C."/>
            <person name="Sykes S."/>
            <person name="Wortman J."/>
            <person name="Nusbaum C."/>
            <person name="Birren B."/>
        </authorList>
    </citation>
    <scope>NUCLEOTIDE SEQUENCE [LARGE SCALE GENOMIC DNA]</scope>
    <source>
        <strain evidence="2 3">ATCC 38327</strain>
    </source>
</reference>
<dbReference type="VEuPathDB" id="FungiDB:AMAG_03788"/>
<reference evidence="3" key="2">
    <citation type="submission" date="2009-11" db="EMBL/GenBank/DDBJ databases">
        <title>The Genome Sequence of Allomyces macrogynus strain ATCC 38327.</title>
        <authorList>
            <consortium name="The Broad Institute Genome Sequencing Platform"/>
            <person name="Russ C."/>
            <person name="Cuomo C."/>
            <person name="Shea T."/>
            <person name="Young S.K."/>
            <person name="Zeng Q."/>
            <person name="Koehrsen M."/>
            <person name="Haas B."/>
            <person name="Borodovsky M."/>
            <person name="Guigo R."/>
            <person name="Alvarado L."/>
            <person name="Berlin A."/>
            <person name="Borenstein D."/>
            <person name="Chen Z."/>
            <person name="Engels R."/>
            <person name="Freedman E."/>
            <person name="Gellesch M."/>
            <person name="Goldberg J."/>
            <person name="Griggs A."/>
            <person name="Gujja S."/>
            <person name="Heiman D."/>
            <person name="Hepburn T."/>
            <person name="Howarth C."/>
            <person name="Jen D."/>
            <person name="Larson L."/>
            <person name="Lewis B."/>
            <person name="Mehta T."/>
            <person name="Park D."/>
            <person name="Pearson M."/>
            <person name="Roberts A."/>
            <person name="Saif S."/>
            <person name="Shenoy N."/>
            <person name="Sisk P."/>
            <person name="Stolte C."/>
            <person name="Sykes S."/>
            <person name="Walk T."/>
            <person name="White J."/>
            <person name="Yandava C."/>
            <person name="Burger G."/>
            <person name="Gray M.W."/>
            <person name="Holland P.W.H."/>
            <person name="King N."/>
            <person name="Lang F.B.F."/>
            <person name="Roger A.J."/>
            <person name="Ruiz-Trillo I."/>
            <person name="Lander E."/>
            <person name="Nusbaum C."/>
        </authorList>
    </citation>
    <scope>NUCLEOTIDE SEQUENCE [LARGE SCALE GENOMIC DNA]</scope>
    <source>
        <strain evidence="3">ATCC 38327</strain>
    </source>
</reference>
<evidence type="ECO:0000313" key="3">
    <source>
        <dbReference type="Proteomes" id="UP000054350"/>
    </source>
</evidence>
<proteinExistence type="predicted"/>
<feature type="region of interest" description="Disordered" evidence="1">
    <location>
        <begin position="441"/>
        <end position="461"/>
    </location>
</feature>
<name>A0A0L0SAQ9_ALLM3</name>
<evidence type="ECO:0000313" key="2">
    <source>
        <dbReference type="EMBL" id="KNE59517.1"/>
    </source>
</evidence>
<organism evidence="2 3">
    <name type="scientific">Allomyces macrogynus (strain ATCC 38327)</name>
    <name type="common">Allomyces javanicus var. macrogynus</name>
    <dbReference type="NCBI Taxonomy" id="578462"/>
    <lineage>
        <taxon>Eukaryota</taxon>
        <taxon>Fungi</taxon>
        <taxon>Fungi incertae sedis</taxon>
        <taxon>Blastocladiomycota</taxon>
        <taxon>Blastocladiomycetes</taxon>
        <taxon>Blastocladiales</taxon>
        <taxon>Blastocladiaceae</taxon>
        <taxon>Allomyces</taxon>
    </lineage>
</organism>
<dbReference type="Proteomes" id="UP000054350">
    <property type="component" value="Unassembled WGS sequence"/>
</dbReference>